<evidence type="ECO:0000313" key="2">
    <source>
        <dbReference type="EMBL" id="KAF3489127.1"/>
    </source>
</evidence>
<name>A0A8S9N6S9_BRACR</name>
<reference evidence="2" key="1">
    <citation type="submission" date="2019-12" db="EMBL/GenBank/DDBJ databases">
        <title>Genome sequencing and annotation of Brassica cretica.</title>
        <authorList>
            <person name="Studholme D.J."/>
            <person name="Sarris P."/>
        </authorList>
    </citation>
    <scope>NUCLEOTIDE SEQUENCE</scope>
    <source>
        <strain evidence="2">PFS-109/04</strain>
        <tissue evidence="2">Leaf</tissue>
    </source>
</reference>
<dbReference type="EMBL" id="QGKX02002183">
    <property type="protein sequence ID" value="KAF3489127.1"/>
    <property type="molecule type" value="Genomic_DNA"/>
</dbReference>
<gene>
    <name evidence="2" type="ORF">F2Q69_00056753</name>
</gene>
<dbReference type="Proteomes" id="UP000712600">
    <property type="component" value="Unassembled WGS sequence"/>
</dbReference>
<sequence length="72" mass="7646">MESSPSNITINAVLKTPVVDPLTTTPQAGAFESPSCFTVLGVMDEVGTEPMSSFSLTRGGKETKPPIKYQDI</sequence>
<dbReference type="AlphaFoldDB" id="A0A8S9N6S9"/>
<feature type="compositionally biased region" description="Basic and acidic residues" evidence="1">
    <location>
        <begin position="59"/>
        <end position="72"/>
    </location>
</feature>
<organism evidence="2 3">
    <name type="scientific">Brassica cretica</name>
    <name type="common">Mustard</name>
    <dbReference type="NCBI Taxonomy" id="69181"/>
    <lineage>
        <taxon>Eukaryota</taxon>
        <taxon>Viridiplantae</taxon>
        <taxon>Streptophyta</taxon>
        <taxon>Embryophyta</taxon>
        <taxon>Tracheophyta</taxon>
        <taxon>Spermatophyta</taxon>
        <taxon>Magnoliopsida</taxon>
        <taxon>eudicotyledons</taxon>
        <taxon>Gunneridae</taxon>
        <taxon>Pentapetalae</taxon>
        <taxon>rosids</taxon>
        <taxon>malvids</taxon>
        <taxon>Brassicales</taxon>
        <taxon>Brassicaceae</taxon>
        <taxon>Brassiceae</taxon>
        <taxon>Brassica</taxon>
    </lineage>
</organism>
<evidence type="ECO:0000313" key="3">
    <source>
        <dbReference type="Proteomes" id="UP000712600"/>
    </source>
</evidence>
<proteinExistence type="predicted"/>
<feature type="region of interest" description="Disordered" evidence="1">
    <location>
        <begin position="50"/>
        <end position="72"/>
    </location>
</feature>
<evidence type="ECO:0000256" key="1">
    <source>
        <dbReference type="SAM" id="MobiDB-lite"/>
    </source>
</evidence>
<protein>
    <submittedName>
        <fullName evidence="2">Uncharacterized protein</fullName>
    </submittedName>
</protein>
<comment type="caution">
    <text evidence="2">The sequence shown here is derived from an EMBL/GenBank/DDBJ whole genome shotgun (WGS) entry which is preliminary data.</text>
</comment>
<accession>A0A8S9N6S9</accession>